<evidence type="ECO:0000313" key="1">
    <source>
        <dbReference type="EMBL" id="KAJ1187134.1"/>
    </source>
</evidence>
<evidence type="ECO:0000313" key="2">
    <source>
        <dbReference type="Proteomes" id="UP001066276"/>
    </source>
</evidence>
<organism evidence="1 2">
    <name type="scientific">Pleurodeles waltl</name>
    <name type="common">Iberian ribbed newt</name>
    <dbReference type="NCBI Taxonomy" id="8319"/>
    <lineage>
        <taxon>Eukaryota</taxon>
        <taxon>Metazoa</taxon>
        <taxon>Chordata</taxon>
        <taxon>Craniata</taxon>
        <taxon>Vertebrata</taxon>
        <taxon>Euteleostomi</taxon>
        <taxon>Amphibia</taxon>
        <taxon>Batrachia</taxon>
        <taxon>Caudata</taxon>
        <taxon>Salamandroidea</taxon>
        <taxon>Salamandridae</taxon>
        <taxon>Pleurodelinae</taxon>
        <taxon>Pleurodeles</taxon>
    </lineage>
</organism>
<accession>A0AAV7UGN4</accession>
<comment type="caution">
    <text evidence="1">The sequence shown here is derived from an EMBL/GenBank/DDBJ whole genome shotgun (WGS) entry which is preliminary data.</text>
</comment>
<protein>
    <submittedName>
        <fullName evidence="1">Uncharacterized protein</fullName>
    </submittedName>
</protein>
<sequence>MPLHCPLNRHGWDTTKDYDGNLYEVIGPSWGSPCCHATSRDMSQAFSSGNGHDLRWQGVLRPCHSLFYSRPQIGHGPR</sequence>
<keyword evidence="2" id="KW-1185">Reference proteome</keyword>
<dbReference type="AlphaFoldDB" id="A0AAV7UGN4"/>
<reference evidence="1" key="1">
    <citation type="journal article" date="2022" name="bioRxiv">
        <title>Sequencing and chromosome-scale assembly of the giantPleurodeles waltlgenome.</title>
        <authorList>
            <person name="Brown T."/>
            <person name="Elewa A."/>
            <person name="Iarovenko S."/>
            <person name="Subramanian E."/>
            <person name="Araus A.J."/>
            <person name="Petzold A."/>
            <person name="Susuki M."/>
            <person name="Suzuki K.-i.T."/>
            <person name="Hayashi T."/>
            <person name="Toyoda A."/>
            <person name="Oliveira C."/>
            <person name="Osipova E."/>
            <person name="Leigh N.D."/>
            <person name="Simon A."/>
            <person name="Yun M.H."/>
        </authorList>
    </citation>
    <scope>NUCLEOTIDE SEQUENCE</scope>
    <source>
        <strain evidence="1">20211129_DDA</strain>
        <tissue evidence="1">Liver</tissue>
    </source>
</reference>
<dbReference type="Proteomes" id="UP001066276">
    <property type="component" value="Chromosome 3_1"/>
</dbReference>
<name>A0AAV7UGN4_PLEWA</name>
<dbReference type="EMBL" id="JANPWB010000005">
    <property type="protein sequence ID" value="KAJ1187134.1"/>
    <property type="molecule type" value="Genomic_DNA"/>
</dbReference>
<proteinExistence type="predicted"/>
<gene>
    <name evidence="1" type="ORF">NDU88_003913</name>
</gene>